<dbReference type="InterPro" id="IPR018483">
    <property type="entry name" value="Carb_kinase_FGGY_CS"/>
</dbReference>
<dbReference type="Pfam" id="PF02782">
    <property type="entry name" value="FGGY_C"/>
    <property type="match status" value="1"/>
</dbReference>
<accession>A0A4R4FAY6</accession>
<dbReference type="InterPro" id="IPR018484">
    <property type="entry name" value="FGGY_N"/>
</dbReference>
<dbReference type="RefSeq" id="WP_132280052.1">
    <property type="nucleotide sequence ID" value="NZ_JAOBST010000038.1"/>
</dbReference>
<name>A0A4R4FAY6_9FIRM</name>
<dbReference type="CDD" id="cd07804">
    <property type="entry name" value="ASKHA_NBD_FGGY_RrXK-like"/>
    <property type="match status" value="1"/>
</dbReference>
<dbReference type="Gene3D" id="3.30.420.40">
    <property type="match status" value="2"/>
</dbReference>
<evidence type="ECO:0000313" key="8">
    <source>
        <dbReference type="Proteomes" id="UP000295710"/>
    </source>
</evidence>
<dbReference type="PIRSF" id="PIRSF000538">
    <property type="entry name" value="GlpK"/>
    <property type="match status" value="1"/>
</dbReference>
<feature type="domain" description="Carbohydrate kinase FGGY N-terminal" evidence="5">
    <location>
        <begin position="3"/>
        <end position="244"/>
    </location>
</feature>
<evidence type="ECO:0000259" key="5">
    <source>
        <dbReference type="Pfam" id="PF00370"/>
    </source>
</evidence>
<protein>
    <recommendedName>
        <fullName evidence="9">Carbohydrate kinase</fullName>
    </recommendedName>
</protein>
<dbReference type="GO" id="GO:0016773">
    <property type="term" value="F:phosphotransferase activity, alcohol group as acceptor"/>
    <property type="evidence" value="ECO:0007669"/>
    <property type="project" value="InterPro"/>
</dbReference>
<organism evidence="7 8">
    <name type="scientific">Extibacter muris</name>
    <dbReference type="NCBI Taxonomy" id="1796622"/>
    <lineage>
        <taxon>Bacteria</taxon>
        <taxon>Bacillati</taxon>
        <taxon>Bacillota</taxon>
        <taxon>Clostridia</taxon>
        <taxon>Lachnospirales</taxon>
        <taxon>Lachnospiraceae</taxon>
        <taxon>Extibacter</taxon>
    </lineage>
</organism>
<evidence type="ECO:0000256" key="3">
    <source>
        <dbReference type="ARBA" id="ARBA00022777"/>
    </source>
</evidence>
<gene>
    <name evidence="7" type="ORF">E1963_15855</name>
</gene>
<evidence type="ECO:0000259" key="6">
    <source>
        <dbReference type="Pfam" id="PF02782"/>
    </source>
</evidence>
<evidence type="ECO:0008006" key="9">
    <source>
        <dbReference type="Google" id="ProtNLM"/>
    </source>
</evidence>
<keyword evidence="8" id="KW-1185">Reference proteome</keyword>
<keyword evidence="2 4" id="KW-0808">Transferase</keyword>
<evidence type="ECO:0000313" key="7">
    <source>
        <dbReference type="EMBL" id="TDA20657.1"/>
    </source>
</evidence>
<reference evidence="7 8" key="1">
    <citation type="journal article" date="2016" name="Nat. Microbiol.">
        <title>The Mouse Intestinal Bacterial Collection (miBC) provides host-specific insight into cultured diversity and functional potential of the gut microbiota.</title>
        <authorList>
            <person name="Lagkouvardos I."/>
            <person name="Pukall R."/>
            <person name="Abt B."/>
            <person name="Foesel B.U."/>
            <person name="Meier-Kolthoff J.P."/>
            <person name="Kumar N."/>
            <person name="Bresciani A."/>
            <person name="Martinez I."/>
            <person name="Just S."/>
            <person name="Ziegler C."/>
            <person name="Brugiroux S."/>
            <person name="Garzetti D."/>
            <person name="Wenning M."/>
            <person name="Bui T.P."/>
            <person name="Wang J."/>
            <person name="Hugenholtz F."/>
            <person name="Plugge C.M."/>
            <person name="Peterson D.A."/>
            <person name="Hornef M.W."/>
            <person name="Baines J.F."/>
            <person name="Smidt H."/>
            <person name="Walter J."/>
            <person name="Kristiansen K."/>
            <person name="Nielsen H.B."/>
            <person name="Haller D."/>
            <person name="Overmann J."/>
            <person name="Stecher B."/>
            <person name="Clavel T."/>
        </authorList>
    </citation>
    <scope>NUCLEOTIDE SEQUENCE [LARGE SCALE GENOMIC DNA]</scope>
    <source>
        <strain evidence="7 8">DSM 28560</strain>
    </source>
</reference>
<dbReference type="InterPro" id="IPR050406">
    <property type="entry name" value="FGGY_Carb_Kinase"/>
</dbReference>
<sequence length="500" mass="55734">MRYSIGIDIGTTTVKCILFREGPQVAAEAGKEYETLLPEPSWVQQNPENWWDAAVQCIRMVLAKSWVNPEDIKVISVSSQAPAVLPVDKDGRPLHDALIWMDRRSKEEYEIIKEEVGEDKIFDITGNRLDTYFTLTELMWFLRHKPEVMDKCHKVLQVNGYINYKLTGTFSIDDTHASLTQIYDIRHNCWSDELLNAIGAEASLMPDVYRCCEPIGTVSAEAAALTGLSVKTAVLAGAVDATAAGLEAGVYEGGRIAEMSGTSSVVLIGFDKLVTARELSYLKGRGENSTILYGAMNTAGGSLKWFRDALYGGETIRKDSYQRINREIEKMAKYPSKIIFLPYMAGERAPIWDPDARGTFIGLNLNTNRAEMVRSIMEGTCFALKDNLDQAVKIGIPIHDIICCGGCSKSDIWLKIKASVIDKEIKLPEVNLGAPGGLSYMNAAFMGEYESPEEASAASLKIKRTVEPVKEWVEPYREMYHIYVESYKALKDEFKALVKI</sequence>
<dbReference type="Pfam" id="PF00370">
    <property type="entry name" value="FGGY_N"/>
    <property type="match status" value="1"/>
</dbReference>
<dbReference type="AlphaFoldDB" id="A0A4R4FAY6"/>
<dbReference type="EMBL" id="SMMX01000017">
    <property type="protein sequence ID" value="TDA20657.1"/>
    <property type="molecule type" value="Genomic_DNA"/>
</dbReference>
<proteinExistence type="inferred from homology"/>
<dbReference type="PANTHER" id="PTHR43095">
    <property type="entry name" value="SUGAR KINASE"/>
    <property type="match status" value="1"/>
</dbReference>
<evidence type="ECO:0000256" key="2">
    <source>
        <dbReference type="ARBA" id="ARBA00022679"/>
    </source>
</evidence>
<dbReference type="InterPro" id="IPR043129">
    <property type="entry name" value="ATPase_NBD"/>
</dbReference>
<dbReference type="InterPro" id="IPR000577">
    <property type="entry name" value="Carb_kinase_FGGY"/>
</dbReference>
<dbReference type="GO" id="GO:0005975">
    <property type="term" value="P:carbohydrate metabolic process"/>
    <property type="evidence" value="ECO:0007669"/>
    <property type="project" value="InterPro"/>
</dbReference>
<evidence type="ECO:0000256" key="1">
    <source>
        <dbReference type="ARBA" id="ARBA00009156"/>
    </source>
</evidence>
<comment type="caution">
    <text evidence="7">The sequence shown here is derived from an EMBL/GenBank/DDBJ whole genome shotgun (WGS) entry which is preliminary data.</text>
</comment>
<dbReference type="Proteomes" id="UP000295710">
    <property type="component" value="Unassembled WGS sequence"/>
</dbReference>
<dbReference type="SUPFAM" id="SSF53067">
    <property type="entry name" value="Actin-like ATPase domain"/>
    <property type="match status" value="2"/>
</dbReference>
<feature type="domain" description="Carbohydrate kinase FGGY C-terminal" evidence="6">
    <location>
        <begin position="260"/>
        <end position="430"/>
    </location>
</feature>
<dbReference type="GO" id="GO:0016301">
    <property type="term" value="F:kinase activity"/>
    <property type="evidence" value="ECO:0007669"/>
    <property type="project" value="UniProtKB-KW"/>
</dbReference>
<dbReference type="PROSITE" id="PS00445">
    <property type="entry name" value="FGGY_KINASES_2"/>
    <property type="match status" value="1"/>
</dbReference>
<dbReference type="PANTHER" id="PTHR43095:SF5">
    <property type="entry name" value="XYLULOSE KINASE"/>
    <property type="match status" value="1"/>
</dbReference>
<evidence type="ECO:0000256" key="4">
    <source>
        <dbReference type="RuleBase" id="RU003733"/>
    </source>
</evidence>
<dbReference type="InterPro" id="IPR018485">
    <property type="entry name" value="FGGY_C"/>
</dbReference>
<keyword evidence="3 4" id="KW-0418">Kinase</keyword>
<comment type="similarity">
    <text evidence="1 4">Belongs to the FGGY kinase family.</text>
</comment>